<evidence type="ECO:0000259" key="2">
    <source>
        <dbReference type="Pfam" id="PF20938"/>
    </source>
</evidence>
<gene>
    <name evidence="3" type="ORF">CCM_07978</name>
</gene>
<feature type="domain" description="DUF2264" evidence="1">
    <location>
        <begin position="15"/>
        <end position="363"/>
    </location>
</feature>
<dbReference type="eggNOG" id="ENOG502QU9P">
    <property type="taxonomic scope" value="Eukaryota"/>
</dbReference>
<keyword evidence="4" id="KW-1185">Reference proteome</keyword>
<dbReference type="InterPro" id="IPR016624">
    <property type="entry name" value="UCP014753"/>
</dbReference>
<dbReference type="GeneID" id="18169988"/>
<evidence type="ECO:0000313" key="4">
    <source>
        <dbReference type="Proteomes" id="UP000001610"/>
    </source>
</evidence>
<reference evidence="3 4" key="1">
    <citation type="journal article" date="2011" name="Genome Biol.">
        <title>Genome sequence of the insect pathogenic fungus Cordyceps militaris, a valued traditional Chinese medicine.</title>
        <authorList>
            <person name="Zheng P."/>
            <person name="Xia Y."/>
            <person name="Xiao G."/>
            <person name="Xiong C."/>
            <person name="Hu X."/>
            <person name="Zhang S."/>
            <person name="Zheng H."/>
            <person name="Huang Y."/>
            <person name="Zhou Y."/>
            <person name="Wang S."/>
            <person name="Zhao G.P."/>
            <person name="Liu X."/>
            <person name="St Leger R.J."/>
            <person name="Wang C."/>
        </authorList>
    </citation>
    <scope>NUCLEOTIDE SEQUENCE [LARGE SCALE GENOMIC DNA]</scope>
    <source>
        <strain evidence="3 4">CM01</strain>
    </source>
</reference>
<dbReference type="PANTHER" id="PTHR35339">
    <property type="entry name" value="LINALOOL DEHYDRATASE_ISOMERASE DOMAIN-CONTAINING PROTEIN"/>
    <property type="match status" value="1"/>
</dbReference>
<name>G3JPB6_CORMM</name>
<accession>G3JPB6</accession>
<dbReference type="PANTHER" id="PTHR35339:SF2">
    <property type="entry name" value="DUF2264 DOMAIN-CONTAINING PROTEIN-RELATED"/>
    <property type="match status" value="1"/>
</dbReference>
<evidence type="ECO:0008006" key="5">
    <source>
        <dbReference type="Google" id="ProtNLM"/>
    </source>
</evidence>
<evidence type="ECO:0000313" key="3">
    <source>
        <dbReference type="EMBL" id="EGX89726.1"/>
    </source>
</evidence>
<dbReference type="PIRSF" id="PIRSF014753">
    <property type="entry name" value="UCP014753"/>
    <property type="match status" value="1"/>
</dbReference>
<organism evidence="3 4">
    <name type="scientific">Cordyceps militaris (strain CM01)</name>
    <name type="common">Caterpillar fungus</name>
    <dbReference type="NCBI Taxonomy" id="983644"/>
    <lineage>
        <taxon>Eukaryota</taxon>
        <taxon>Fungi</taxon>
        <taxon>Dikarya</taxon>
        <taxon>Ascomycota</taxon>
        <taxon>Pezizomycotina</taxon>
        <taxon>Sordariomycetes</taxon>
        <taxon>Hypocreomycetidae</taxon>
        <taxon>Hypocreales</taxon>
        <taxon>Cordycipitaceae</taxon>
        <taxon>Cordyceps</taxon>
    </lineage>
</organism>
<dbReference type="InterPro" id="IPR049237">
    <property type="entry name" value="DUF2264_C"/>
</dbReference>
<sequence>MPPLPGFSDNGFTSRSEAVAASKALLRPLAPYLSQGHARVKIPVTSGAHFDDAAGALEGYARPLWVVATLLAARRHHADEADAESSDLLNHWVQGLQNGVDPSHSEYWGAIGDWDQRMVEAEVISFALLSAPADFYTPLDETAKSNLKAWLNGLNGKIMPENNWRWFRVFSNVALIQDLDTLDQFYLADGWSSDGIWRPAATDVKDEGTGENAARGRHADYYSGSFAIQFSQILHVDLLTLQPSCRLTLSPGSAIPFGRSLCYKFAMGAFYAAFAYGGLCDDSHSLTSHGAVKGMLLRHMRWWAAHSQDIFWPDGTLNIGYLYPNMYMCENYNSPQSPYWTLKSLIVIALAQDDPFWVAAELPHPLQTTTAEPSQTSVHVVKPARHIICHDTSGRHHFLLSSGQFCVWPMKATQAKYAKFAYSSSFGFSVPTGPLLAQMAPDSTLALSRDGGDTWAQRWISIGETEFRLVAVKGQSAGVTAMVSRWKPWSSASVTIESTSIPPCDKWPDWHVRVHRVRSDDPLESPFTAVEGGFAISVPRKGDNRVMQTTKLPDAAHVSLDKMDQDGMAMETAHEALVVSEAGASGIVDFSPRSQGAIARGDVMRPDPNTNIMVTKTMIPNIRHERRSWDAEEIIIASGVFAVAGKEGNSKETEARWLRRPGLSFSAQEKSGKTAISIFADISSKCFRS</sequence>
<evidence type="ECO:0000259" key="1">
    <source>
        <dbReference type="Pfam" id="PF10022"/>
    </source>
</evidence>
<dbReference type="OrthoDB" id="5150166at2759"/>
<dbReference type="OMA" id="EMEIVAF"/>
<dbReference type="InParanoid" id="G3JPB6"/>
<dbReference type="InterPro" id="IPR049349">
    <property type="entry name" value="DUF2264_N"/>
</dbReference>
<dbReference type="Pfam" id="PF10022">
    <property type="entry name" value="DUF2264"/>
    <property type="match status" value="1"/>
</dbReference>
<dbReference type="AlphaFoldDB" id="G3JPB6"/>
<dbReference type="Pfam" id="PF20938">
    <property type="entry name" value="DUF2264_C"/>
    <property type="match status" value="1"/>
</dbReference>
<dbReference type="EMBL" id="JH126404">
    <property type="protein sequence ID" value="EGX89726.1"/>
    <property type="molecule type" value="Genomic_DNA"/>
</dbReference>
<dbReference type="KEGG" id="cmt:CCM_07978"/>
<dbReference type="VEuPathDB" id="FungiDB:CCM_07978"/>
<protein>
    <recommendedName>
        <fullName evidence="5">DUF2264 domain protein</fullName>
    </recommendedName>
</protein>
<feature type="domain" description="DUF2264" evidence="2">
    <location>
        <begin position="378"/>
        <end position="663"/>
    </location>
</feature>
<proteinExistence type="predicted"/>
<dbReference type="RefSeq" id="XP_006673181.1">
    <property type="nucleotide sequence ID" value="XM_006673118.1"/>
</dbReference>
<dbReference type="Proteomes" id="UP000001610">
    <property type="component" value="Unassembled WGS sequence"/>
</dbReference>
<dbReference type="HOGENOM" id="CLU_028269_1_0_1"/>